<dbReference type="InterPro" id="IPR011990">
    <property type="entry name" value="TPR-like_helical_dom_sf"/>
</dbReference>
<dbReference type="PRINTS" id="PR00421">
    <property type="entry name" value="THIOREDOXIN"/>
</dbReference>
<evidence type="ECO:0000256" key="5">
    <source>
        <dbReference type="ARBA" id="ARBA00023284"/>
    </source>
</evidence>
<organism evidence="8">
    <name type="scientific">Chlorobium phaeobacteroides (strain BS1)</name>
    <dbReference type="NCBI Taxonomy" id="331678"/>
    <lineage>
        <taxon>Bacteria</taxon>
        <taxon>Pseudomonadati</taxon>
        <taxon>Chlorobiota</taxon>
        <taxon>Chlorobiia</taxon>
        <taxon>Chlorobiales</taxon>
        <taxon>Chlorobiaceae</taxon>
        <taxon>Chlorobium/Pelodictyon group</taxon>
        <taxon>Chlorobium</taxon>
    </lineage>
</organism>
<dbReference type="Pfam" id="PF14561">
    <property type="entry name" value="TPR_20"/>
    <property type="match status" value="1"/>
</dbReference>
<evidence type="ECO:0000256" key="2">
    <source>
        <dbReference type="ARBA" id="ARBA00022448"/>
    </source>
</evidence>
<comment type="similarity">
    <text evidence="1">Belongs to the thioredoxin family.</text>
</comment>
<dbReference type="Pfam" id="PF00085">
    <property type="entry name" value="Thioredoxin"/>
    <property type="match status" value="1"/>
</dbReference>
<dbReference type="AlphaFoldDB" id="B3EJM4"/>
<gene>
    <name evidence="8" type="ordered locus">Cphamn1_1467</name>
</gene>
<dbReference type="Gene3D" id="1.25.40.10">
    <property type="entry name" value="Tetratricopeptide repeat domain"/>
    <property type="match status" value="1"/>
</dbReference>
<evidence type="ECO:0000259" key="7">
    <source>
        <dbReference type="PROSITE" id="PS51352"/>
    </source>
</evidence>
<evidence type="ECO:0000256" key="1">
    <source>
        <dbReference type="ARBA" id="ARBA00008987"/>
    </source>
</evidence>
<dbReference type="KEGG" id="cpb:Cphamn1_1467"/>
<feature type="domain" description="Thioredoxin" evidence="7">
    <location>
        <begin position="1"/>
        <end position="106"/>
    </location>
</feature>
<dbReference type="NCBIfam" id="TIGR01068">
    <property type="entry name" value="thioredoxin"/>
    <property type="match status" value="1"/>
</dbReference>
<dbReference type="PANTHER" id="PTHR45663">
    <property type="entry name" value="GEO12009P1"/>
    <property type="match status" value="1"/>
</dbReference>
<dbReference type="InterPro" id="IPR013766">
    <property type="entry name" value="Thioredoxin_domain"/>
</dbReference>
<dbReference type="InterPro" id="IPR005746">
    <property type="entry name" value="Thioredoxin"/>
</dbReference>
<dbReference type="STRING" id="331678.Cphamn1_1467"/>
<protein>
    <recommendedName>
        <fullName evidence="6">Thioredoxin</fullName>
    </recommendedName>
</protein>
<dbReference type="FunFam" id="3.40.30.10:FF:000001">
    <property type="entry name" value="Thioredoxin"/>
    <property type="match status" value="1"/>
</dbReference>
<evidence type="ECO:0000256" key="6">
    <source>
        <dbReference type="NCBIfam" id="TIGR01068"/>
    </source>
</evidence>
<dbReference type="SUPFAM" id="SSF52833">
    <property type="entry name" value="Thioredoxin-like"/>
    <property type="match status" value="1"/>
</dbReference>
<dbReference type="PROSITE" id="PS00194">
    <property type="entry name" value="THIOREDOXIN_1"/>
    <property type="match status" value="1"/>
</dbReference>
<reference evidence="8" key="1">
    <citation type="submission" date="2008-06" db="EMBL/GenBank/DDBJ databases">
        <title>Complete sequence of Chlorobium phaeobacteroides BS1.</title>
        <authorList>
            <consortium name="US DOE Joint Genome Institute"/>
            <person name="Lucas S."/>
            <person name="Copeland A."/>
            <person name="Lapidus A."/>
            <person name="Glavina del Rio T."/>
            <person name="Dalin E."/>
            <person name="Tice H."/>
            <person name="Bruce D."/>
            <person name="Goodwin L."/>
            <person name="Pitluck S."/>
            <person name="Schmutz J."/>
            <person name="Larimer F."/>
            <person name="Land M."/>
            <person name="Hauser L."/>
            <person name="Kyrpides N."/>
            <person name="Ovchinnikova G."/>
            <person name="Li T."/>
            <person name="Liu Z."/>
            <person name="Zhao F."/>
            <person name="Overmann J."/>
            <person name="Bryant D.A."/>
            <person name="Richardson P."/>
        </authorList>
    </citation>
    <scope>NUCLEOTIDE SEQUENCE [LARGE SCALE GENOMIC DNA]</scope>
    <source>
        <strain evidence="8">BS1</strain>
    </source>
</reference>
<keyword evidence="2" id="KW-0813">Transport</keyword>
<evidence type="ECO:0000313" key="8">
    <source>
        <dbReference type="EMBL" id="ACE04393.1"/>
    </source>
</evidence>
<dbReference type="PROSITE" id="PS51352">
    <property type="entry name" value="THIOREDOXIN_2"/>
    <property type="match status" value="1"/>
</dbReference>
<dbReference type="PANTHER" id="PTHR45663:SF11">
    <property type="entry name" value="GEO12009P1"/>
    <property type="match status" value="1"/>
</dbReference>
<sequence length="268" mass="30302">MQDRAFDFGRDVQERSNEIPVLVDFWAEWCGPCRMLGPVLEKVTEHHAGEFVLVKVNTEEHPDIAREYGIMSIPAVKLFIRGEVADEFVGAMTERQVEDWLKKALPGKYADQLLEALSFVTQGKEDAATSILEMILKNEPANKEAAAVLLKLTIFSAPEAAVAMIDGLEGEYAYAELVASARTITGLLLLDTAPLPDDPVKDRYLSAIEHMRRKEFDSALVRFIEVIRQNRYYDDDSARKACIAIFKYLGEDDPTTLKHRRSFDRALY</sequence>
<proteinExistence type="inferred from homology"/>
<dbReference type="GO" id="GO:0015035">
    <property type="term" value="F:protein-disulfide reductase activity"/>
    <property type="evidence" value="ECO:0007669"/>
    <property type="project" value="UniProtKB-UniRule"/>
</dbReference>
<keyword evidence="5" id="KW-0676">Redox-active center</keyword>
<dbReference type="GO" id="GO:0006950">
    <property type="term" value="P:response to stress"/>
    <property type="evidence" value="ECO:0007669"/>
    <property type="project" value="UniProtKB-ARBA"/>
</dbReference>
<dbReference type="GO" id="GO:0005737">
    <property type="term" value="C:cytoplasm"/>
    <property type="evidence" value="ECO:0007669"/>
    <property type="project" value="TreeGrafter"/>
</dbReference>
<keyword evidence="3" id="KW-0249">Electron transport</keyword>
<dbReference type="Gene3D" id="3.40.30.10">
    <property type="entry name" value="Glutaredoxin"/>
    <property type="match status" value="1"/>
</dbReference>
<dbReference type="eggNOG" id="COG3118">
    <property type="taxonomic scope" value="Bacteria"/>
</dbReference>
<dbReference type="HOGENOM" id="CLU_046120_1_1_10"/>
<name>B3EJM4_CHLPB</name>
<keyword evidence="4" id="KW-1015">Disulfide bond</keyword>
<dbReference type="InterPro" id="IPR017937">
    <property type="entry name" value="Thioredoxin_CS"/>
</dbReference>
<accession>B3EJM4</accession>
<dbReference type="OrthoDB" id="9790390at2"/>
<dbReference type="EMBL" id="CP001101">
    <property type="protein sequence ID" value="ACE04393.1"/>
    <property type="molecule type" value="Genomic_DNA"/>
</dbReference>
<dbReference type="InterPro" id="IPR036249">
    <property type="entry name" value="Thioredoxin-like_sf"/>
</dbReference>
<evidence type="ECO:0000256" key="3">
    <source>
        <dbReference type="ARBA" id="ARBA00022982"/>
    </source>
</evidence>
<evidence type="ECO:0000256" key="4">
    <source>
        <dbReference type="ARBA" id="ARBA00023157"/>
    </source>
</evidence>
<dbReference type="CDD" id="cd02947">
    <property type="entry name" value="TRX_family"/>
    <property type="match status" value="1"/>
</dbReference>